<dbReference type="RefSeq" id="WP_162072561.1">
    <property type="nucleotide sequence ID" value="NZ_CACVBY010000021.1"/>
</dbReference>
<dbReference type="Proteomes" id="UP000445309">
    <property type="component" value="Unassembled WGS sequence"/>
</dbReference>
<proteinExistence type="predicted"/>
<dbReference type="EMBL" id="CACVBY010000021">
    <property type="protein sequence ID" value="CAA7386972.1"/>
    <property type="molecule type" value="Genomic_DNA"/>
</dbReference>
<evidence type="ECO:0008006" key="3">
    <source>
        <dbReference type="Google" id="ProtNLM"/>
    </source>
</evidence>
<dbReference type="InterPro" id="IPR010862">
    <property type="entry name" value="DUF1493"/>
</dbReference>
<sequence length="131" mass="15468">MKLPSIGVQISKKNILTSEYIEDNVINFFQRSLDEKMINKNTIINNDDYSSEDAFFMLEVFFEIFDIEKGYLDMDKYFRPTYPYGIGIYPLIKGILSKFNWAKKPIIEPKPPITIAHMIEVAKRNEWFDPE</sequence>
<gene>
    <name evidence="1" type="ORF">CHRY9393_01273</name>
</gene>
<accession>A0A6N4XT74</accession>
<protein>
    <recommendedName>
        <fullName evidence="3">DUF1493 family protein</fullName>
    </recommendedName>
</protein>
<name>A0A6N4XT74_9FLAO</name>
<organism evidence="1 2">
    <name type="scientific">Chryseobacterium fistulae</name>
    <dbReference type="NCBI Taxonomy" id="2675058"/>
    <lineage>
        <taxon>Bacteria</taxon>
        <taxon>Pseudomonadati</taxon>
        <taxon>Bacteroidota</taxon>
        <taxon>Flavobacteriia</taxon>
        <taxon>Flavobacteriales</taxon>
        <taxon>Weeksellaceae</taxon>
        <taxon>Chryseobacterium group</taxon>
        <taxon>Chryseobacterium</taxon>
    </lineage>
</organism>
<evidence type="ECO:0000313" key="2">
    <source>
        <dbReference type="Proteomes" id="UP000445309"/>
    </source>
</evidence>
<dbReference type="AlphaFoldDB" id="A0A6N4XT74"/>
<keyword evidence="2" id="KW-1185">Reference proteome</keyword>
<evidence type="ECO:0000313" key="1">
    <source>
        <dbReference type="EMBL" id="CAA7386972.1"/>
    </source>
</evidence>
<dbReference type="Pfam" id="PF07377">
    <property type="entry name" value="DUF1493"/>
    <property type="match status" value="1"/>
</dbReference>
<reference evidence="1 2" key="1">
    <citation type="submission" date="2020-01" db="EMBL/GenBank/DDBJ databases">
        <authorList>
            <person name="Rodrigo-Torres L."/>
            <person name="Arahal R. D."/>
            <person name="Lucena T."/>
        </authorList>
    </citation>
    <scope>NUCLEOTIDE SEQUENCE [LARGE SCALE GENOMIC DNA]</scope>
    <source>
        <strain evidence="1 2">CECT 9393</strain>
    </source>
</reference>